<feature type="transmembrane region" description="Helical" evidence="2">
    <location>
        <begin position="379"/>
        <end position="396"/>
    </location>
</feature>
<feature type="transmembrane region" description="Helical" evidence="2">
    <location>
        <begin position="532"/>
        <end position="560"/>
    </location>
</feature>
<keyword evidence="2" id="KW-0812">Transmembrane</keyword>
<sequence length="600" mass="65916">MAAPSTLEHSGRSLPIADGSHERTTPGQRTAWRGRAVHAIRIGMLIGLLACLPSPHQRIEVASQPSLDQIQRLEPATRTIADTTDQRGRWAILDADRIPLGSVARTLPEANASVGYRGPTEALLLFDQQNFVRSIAVLQSHDTDEHVDAVKNSPEFLKQFQGLTWGGKLADGSVPEIDGVSGATLTSLAMAGGILSRLGVATGSLVFPEPLTLAEAQTFFPTASQIQGDRMAVVKDESGTKLGYLIRTGALVDDEIGYQGPTSVLIGLDMEHRLLRPKIRHSFDNEPYVDYVRQERSFWKRFEGLTLEELAAFDPPAEEVEGVSGATMTSMAVAYTLPRFATELLADEEWKTLGQTPFQKQLHALQESIQTTRLSDADIATLVALVLLPLLIRFGAMRQTWLRRLWLFAVWMVLGLYAGNLLSLALLAGWATSGVTWQLALGLVVLAIVAVAIPPTRRGNPYCNHLCPHGAAQQLVRPKSNSRRKWNLPSWLSKPLGFLPAVTLLLVYLTLLTRPATDVSFVEPFHGYLWHLASWSAIAWTISTLAIACFVPMAYCRLGCPTGRLLDWLRLKGTSHQISRMDLAVAGLLLFACSYRILIR</sequence>
<dbReference type="OrthoDB" id="235065at2"/>
<name>A0A2G1W8B1_9BACT</name>
<feature type="region of interest" description="Disordered" evidence="1">
    <location>
        <begin position="1"/>
        <end position="30"/>
    </location>
</feature>
<evidence type="ECO:0000256" key="1">
    <source>
        <dbReference type="SAM" id="MobiDB-lite"/>
    </source>
</evidence>
<keyword evidence="2" id="KW-0472">Membrane</keyword>
<dbReference type="Pfam" id="PF12801">
    <property type="entry name" value="Fer4_5"/>
    <property type="match status" value="2"/>
</dbReference>
<evidence type="ECO:0000256" key="2">
    <source>
        <dbReference type="SAM" id="Phobius"/>
    </source>
</evidence>
<evidence type="ECO:0000313" key="4">
    <source>
        <dbReference type="EMBL" id="PHQ35277.1"/>
    </source>
</evidence>
<organism evidence="4 5">
    <name type="scientific">Rhodopirellula bahusiensis</name>
    <dbReference type="NCBI Taxonomy" id="2014065"/>
    <lineage>
        <taxon>Bacteria</taxon>
        <taxon>Pseudomonadati</taxon>
        <taxon>Planctomycetota</taxon>
        <taxon>Planctomycetia</taxon>
        <taxon>Pirellulales</taxon>
        <taxon>Pirellulaceae</taxon>
        <taxon>Rhodopirellula</taxon>
    </lineage>
</organism>
<comment type="caution">
    <text evidence="4">The sequence shown here is derived from an EMBL/GenBank/DDBJ whole genome shotgun (WGS) entry which is preliminary data.</text>
</comment>
<feature type="transmembrane region" description="Helical" evidence="2">
    <location>
        <begin position="491"/>
        <end position="512"/>
    </location>
</feature>
<dbReference type="InterPro" id="IPR007329">
    <property type="entry name" value="FMN-bd"/>
</dbReference>
<evidence type="ECO:0000313" key="5">
    <source>
        <dbReference type="Proteomes" id="UP000225740"/>
    </source>
</evidence>
<feature type="transmembrane region" description="Helical" evidence="2">
    <location>
        <begin position="435"/>
        <end position="453"/>
    </location>
</feature>
<proteinExistence type="predicted"/>
<keyword evidence="5" id="KW-1185">Reference proteome</keyword>
<feature type="transmembrane region" description="Helical" evidence="2">
    <location>
        <begin position="405"/>
        <end position="429"/>
    </location>
</feature>
<accession>A0A2G1W8B1</accession>
<dbReference type="Pfam" id="PF04205">
    <property type="entry name" value="FMN_bind"/>
    <property type="match status" value="1"/>
</dbReference>
<reference evidence="4 5" key="1">
    <citation type="submission" date="2017-06" db="EMBL/GenBank/DDBJ databases">
        <title>Description of Rhodopirellula bahusiensis sp. nov.</title>
        <authorList>
            <person name="Kizina J."/>
            <person name="Harder J."/>
        </authorList>
    </citation>
    <scope>NUCLEOTIDE SEQUENCE [LARGE SCALE GENOMIC DNA]</scope>
    <source>
        <strain evidence="4 5">SWK21</strain>
    </source>
</reference>
<dbReference type="EMBL" id="NIZW01000007">
    <property type="protein sequence ID" value="PHQ35277.1"/>
    <property type="molecule type" value="Genomic_DNA"/>
</dbReference>
<dbReference type="SMART" id="SM00900">
    <property type="entry name" value="FMN_bind"/>
    <property type="match status" value="2"/>
</dbReference>
<dbReference type="AlphaFoldDB" id="A0A2G1W8B1"/>
<keyword evidence="2" id="KW-1133">Transmembrane helix</keyword>
<evidence type="ECO:0000259" key="3">
    <source>
        <dbReference type="SMART" id="SM00900"/>
    </source>
</evidence>
<dbReference type="GO" id="GO:0016020">
    <property type="term" value="C:membrane"/>
    <property type="evidence" value="ECO:0007669"/>
    <property type="project" value="InterPro"/>
</dbReference>
<feature type="domain" description="FMN-binding" evidence="3">
    <location>
        <begin position="257"/>
        <end position="344"/>
    </location>
</feature>
<protein>
    <submittedName>
        <fullName evidence="4">Transcriptional regulator</fullName>
    </submittedName>
</protein>
<gene>
    <name evidence="4" type="ORF">CEE69_09565</name>
</gene>
<dbReference type="Proteomes" id="UP000225740">
    <property type="component" value="Unassembled WGS sequence"/>
</dbReference>
<feature type="domain" description="FMN-binding" evidence="3">
    <location>
        <begin position="115"/>
        <end position="201"/>
    </location>
</feature>
<dbReference type="GO" id="GO:0010181">
    <property type="term" value="F:FMN binding"/>
    <property type="evidence" value="ECO:0007669"/>
    <property type="project" value="InterPro"/>
</dbReference>
<dbReference type="InterPro" id="IPR017896">
    <property type="entry name" value="4Fe4S_Fe-S-bd"/>
</dbReference>